<feature type="domain" description="SRCR" evidence="3">
    <location>
        <begin position="96"/>
        <end position="178"/>
    </location>
</feature>
<keyword evidence="5" id="KW-1185">Reference proteome</keyword>
<dbReference type="SMART" id="SM00202">
    <property type="entry name" value="SR"/>
    <property type="match status" value="4"/>
</dbReference>
<dbReference type="InterPro" id="IPR001190">
    <property type="entry name" value="SRCR"/>
</dbReference>
<dbReference type="Gene3D" id="3.10.250.10">
    <property type="entry name" value="SRCR-like domain"/>
    <property type="match status" value="4"/>
</dbReference>
<evidence type="ECO:0000259" key="3">
    <source>
        <dbReference type="PROSITE" id="PS50287"/>
    </source>
</evidence>
<proteinExistence type="predicted"/>
<protein>
    <submittedName>
        <fullName evidence="4">NETR-like protein</fullName>
    </submittedName>
</protein>
<dbReference type="PROSITE" id="PS00420">
    <property type="entry name" value="SRCR_1"/>
    <property type="match status" value="2"/>
</dbReference>
<dbReference type="PANTHER" id="PTHR48071:SF27">
    <property type="entry name" value="SCAVENGER RECEPTOR CYSTEINE-RICH TYPE 1 PROTEIN M130-LIKE"/>
    <property type="match status" value="1"/>
</dbReference>
<dbReference type="PROSITE" id="PS50287">
    <property type="entry name" value="SRCR_2"/>
    <property type="match status" value="4"/>
</dbReference>
<sequence>RKEDGIFIEALRNSYRNALIRHGQYAGSSQLIHANCNGYETDISDPGQISREYVGHYGLVSDLQCTGSENDVSLCTSNVGDYCNSGYAAAVDCNTVRLVGGTDYTNGRVEVYDTFNQTWENVCYDHFSYNDAKVICRQLEFYTGAFRMNCHGYEDDLSQCAIDWNNGHCSYDAEVDCRAAQVRLVDGDHYHSGRVEVYYQSQWGTVCRQNFDHNDLMVVCRTLGYYRGYGRGKIYEGVPATGGNVVIEDLQCFGGESNVKHCKSKVWLSNTCDHSQDVNGDIRLVDGGYGSVSGRLEVFYSGQWGTVCSRGFDIRDAQTVCYILGYYGLRVLSTHRSTTYYRSYYIEGRGYGAIMIEDLQCRGREWSLAQCDSGPWLSNNYCSHYDDVGVDCSGIRLVNGPNYYSGRVEIYHNGRWGTVCDDRFDHRDVMVICRMLGYYQGEQYGRPYGNARFGSGSGTIWLDELGCNGYESDVRDCYHQGWGLHDCSRSEDAGVDCYGTVFILYECTKL</sequence>
<evidence type="ECO:0000256" key="2">
    <source>
        <dbReference type="PROSITE-ProRule" id="PRU00196"/>
    </source>
</evidence>
<evidence type="ECO:0000256" key="1">
    <source>
        <dbReference type="ARBA" id="ARBA00023157"/>
    </source>
</evidence>
<organism evidence="4 5">
    <name type="scientific">Mya arenaria</name>
    <name type="common">Soft-shell clam</name>
    <dbReference type="NCBI Taxonomy" id="6604"/>
    <lineage>
        <taxon>Eukaryota</taxon>
        <taxon>Metazoa</taxon>
        <taxon>Spiralia</taxon>
        <taxon>Lophotrochozoa</taxon>
        <taxon>Mollusca</taxon>
        <taxon>Bivalvia</taxon>
        <taxon>Autobranchia</taxon>
        <taxon>Heteroconchia</taxon>
        <taxon>Euheterodonta</taxon>
        <taxon>Imparidentia</taxon>
        <taxon>Neoheterodontei</taxon>
        <taxon>Myida</taxon>
        <taxon>Myoidea</taxon>
        <taxon>Myidae</taxon>
        <taxon>Mya</taxon>
    </lineage>
</organism>
<dbReference type="SUPFAM" id="SSF56487">
    <property type="entry name" value="SRCR-like"/>
    <property type="match status" value="4"/>
</dbReference>
<gene>
    <name evidence="4" type="ORF">MAR_023623</name>
</gene>
<feature type="disulfide bond" evidence="2">
    <location>
        <begin position="150"/>
        <end position="160"/>
    </location>
</feature>
<keyword evidence="1 2" id="KW-1015">Disulfide bond</keyword>
<feature type="disulfide bond" evidence="2">
    <location>
        <begin position="252"/>
        <end position="262"/>
    </location>
</feature>
<feature type="domain" description="SRCR" evidence="3">
    <location>
        <begin position="395"/>
        <end position="498"/>
    </location>
</feature>
<dbReference type="PRINTS" id="PR00258">
    <property type="entry name" value="SPERACTRCPTR"/>
</dbReference>
<feature type="domain" description="SRCR" evidence="3">
    <location>
        <begin position="282"/>
        <end position="393"/>
    </location>
</feature>
<feature type="non-terminal residue" evidence="4">
    <location>
        <position position="510"/>
    </location>
</feature>
<feature type="disulfide bond" evidence="2">
    <location>
        <begin position="361"/>
        <end position="371"/>
    </location>
</feature>
<comment type="caution">
    <text evidence="2">Lacks conserved residue(s) required for the propagation of feature annotation.</text>
</comment>
<dbReference type="PANTHER" id="PTHR48071">
    <property type="entry name" value="SRCR DOMAIN-CONTAINING PROTEIN"/>
    <property type="match status" value="1"/>
</dbReference>
<dbReference type="EMBL" id="CP111014">
    <property type="protein sequence ID" value="WAQ99250.1"/>
    <property type="molecule type" value="Genomic_DNA"/>
</dbReference>
<evidence type="ECO:0000313" key="5">
    <source>
        <dbReference type="Proteomes" id="UP001164746"/>
    </source>
</evidence>
<feature type="domain" description="SRCR" evidence="3">
    <location>
        <begin position="182"/>
        <end position="278"/>
    </location>
</feature>
<dbReference type="Proteomes" id="UP001164746">
    <property type="component" value="Chromosome 3"/>
</dbReference>
<reference evidence="4" key="1">
    <citation type="submission" date="2022-11" db="EMBL/GenBank/DDBJ databases">
        <title>Centuries of genome instability and evolution in soft-shell clam transmissible cancer (bioRxiv).</title>
        <authorList>
            <person name="Hart S.F.M."/>
            <person name="Yonemitsu M.A."/>
            <person name="Giersch R.M."/>
            <person name="Beal B.F."/>
            <person name="Arriagada G."/>
            <person name="Davis B.W."/>
            <person name="Ostrander E.A."/>
            <person name="Goff S.P."/>
            <person name="Metzger M.J."/>
        </authorList>
    </citation>
    <scope>NUCLEOTIDE SEQUENCE</scope>
    <source>
        <strain evidence="4">MELC-2E11</strain>
        <tissue evidence="4">Siphon/mantle</tissue>
    </source>
</reference>
<name>A0ABY7DSC4_MYAAR</name>
<dbReference type="Pfam" id="PF00530">
    <property type="entry name" value="SRCR"/>
    <property type="match status" value="4"/>
</dbReference>
<dbReference type="InterPro" id="IPR036772">
    <property type="entry name" value="SRCR-like_dom_sf"/>
</dbReference>
<feature type="disulfide bond" evidence="2">
    <location>
        <begin position="467"/>
        <end position="477"/>
    </location>
</feature>
<evidence type="ECO:0000313" key="4">
    <source>
        <dbReference type="EMBL" id="WAQ99250.1"/>
    </source>
</evidence>
<accession>A0ABY7DSC4</accession>